<gene>
    <name evidence="7" type="ordered locus">Ctha_0435</name>
</gene>
<accession>B3QUK0</accession>
<dbReference type="STRING" id="517418.Ctha_0435"/>
<dbReference type="RefSeq" id="WP_012498990.1">
    <property type="nucleotide sequence ID" value="NC_011026.1"/>
</dbReference>
<proteinExistence type="predicted"/>
<feature type="transmembrane region" description="Helical" evidence="6">
    <location>
        <begin position="95"/>
        <end position="116"/>
    </location>
</feature>
<dbReference type="GO" id="GO:0005886">
    <property type="term" value="C:plasma membrane"/>
    <property type="evidence" value="ECO:0007669"/>
    <property type="project" value="UniProtKB-ARBA"/>
</dbReference>
<keyword evidence="4 6" id="KW-1133">Transmembrane helix</keyword>
<evidence type="ECO:0000313" key="7">
    <source>
        <dbReference type="EMBL" id="ACF12906.1"/>
    </source>
</evidence>
<evidence type="ECO:0000256" key="6">
    <source>
        <dbReference type="SAM" id="Phobius"/>
    </source>
</evidence>
<evidence type="ECO:0000256" key="4">
    <source>
        <dbReference type="ARBA" id="ARBA00022989"/>
    </source>
</evidence>
<organism evidence="7 8">
    <name type="scientific">Chloroherpeton thalassium (strain ATCC 35110 / GB-78)</name>
    <dbReference type="NCBI Taxonomy" id="517418"/>
    <lineage>
        <taxon>Bacteria</taxon>
        <taxon>Pseudomonadati</taxon>
        <taxon>Chlorobiota</taxon>
        <taxon>Chlorobiia</taxon>
        <taxon>Chlorobiales</taxon>
        <taxon>Chloroherpetonaceae</taxon>
        <taxon>Chloroherpeton</taxon>
    </lineage>
</organism>
<dbReference type="AlphaFoldDB" id="B3QUK0"/>
<sequence length="237" mass="27042">MLQLSENSAMTSVNPLVKFLFIAALTLGIFLSDDILRLSAASLYLFALFYFGKIRLKEVKWFLLVFFASVPFTYAVFIASFWVEENRLSYGLEKGTIEATIFTLRLLILLLANLIFVKTTDIRRFSEQLHAIRVPRSITVLISTVFRFLPLIIDESARILEVQRVRGLKPTHLLKPRYFLPLVVPLITLNMQRAYEMALSMQLRGGLFPKKSQPVRFSKYDALAIANALGFALILMA</sequence>
<evidence type="ECO:0000256" key="3">
    <source>
        <dbReference type="ARBA" id="ARBA00022692"/>
    </source>
</evidence>
<comment type="subcellular location">
    <subcellularLocation>
        <location evidence="1">Membrane</location>
        <topology evidence="1">Multi-pass membrane protein</topology>
    </subcellularLocation>
</comment>
<dbReference type="eggNOG" id="COG0619">
    <property type="taxonomic scope" value="Bacteria"/>
</dbReference>
<dbReference type="PANTHER" id="PTHR34857:SF2">
    <property type="entry name" value="SLL0384 PROTEIN"/>
    <property type="match status" value="1"/>
</dbReference>
<keyword evidence="5 6" id="KW-0472">Membrane</keyword>
<keyword evidence="3 6" id="KW-0812">Transmembrane</keyword>
<keyword evidence="2" id="KW-1003">Cell membrane</keyword>
<dbReference type="CDD" id="cd16914">
    <property type="entry name" value="EcfT"/>
    <property type="match status" value="1"/>
</dbReference>
<evidence type="ECO:0000313" key="8">
    <source>
        <dbReference type="Proteomes" id="UP000001208"/>
    </source>
</evidence>
<dbReference type="InterPro" id="IPR051611">
    <property type="entry name" value="ECF_transporter_component"/>
</dbReference>
<protein>
    <submittedName>
        <fullName evidence="7">Cobalt transport protein</fullName>
    </submittedName>
</protein>
<evidence type="ECO:0000256" key="5">
    <source>
        <dbReference type="ARBA" id="ARBA00023136"/>
    </source>
</evidence>
<name>B3QUK0_CHLT3</name>
<keyword evidence="8" id="KW-1185">Reference proteome</keyword>
<evidence type="ECO:0000256" key="2">
    <source>
        <dbReference type="ARBA" id="ARBA00022475"/>
    </source>
</evidence>
<feature type="transmembrane region" description="Helical" evidence="6">
    <location>
        <begin position="20"/>
        <end position="49"/>
    </location>
</feature>
<evidence type="ECO:0000256" key="1">
    <source>
        <dbReference type="ARBA" id="ARBA00004141"/>
    </source>
</evidence>
<dbReference type="OrthoDB" id="574240at2"/>
<dbReference type="HOGENOM" id="CLU_1178707_0_0_10"/>
<dbReference type="Pfam" id="PF02361">
    <property type="entry name" value="CbiQ"/>
    <property type="match status" value="1"/>
</dbReference>
<feature type="transmembrane region" description="Helical" evidence="6">
    <location>
        <begin position="61"/>
        <end position="83"/>
    </location>
</feature>
<dbReference type="InterPro" id="IPR003339">
    <property type="entry name" value="ABC/ECF_trnsptr_transmembrane"/>
</dbReference>
<dbReference type="PANTHER" id="PTHR34857">
    <property type="entry name" value="SLL0384 PROTEIN"/>
    <property type="match status" value="1"/>
</dbReference>
<dbReference type="Proteomes" id="UP000001208">
    <property type="component" value="Chromosome"/>
</dbReference>
<reference evidence="7 8" key="1">
    <citation type="submission" date="2008-06" db="EMBL/GenBank/DDBJ databases">
        <title>Complete sequence of Chloroherpeton thalassium ATCC 35110.</title>
        <authorList>
            <consortium name="US DOE Joint Genome Institute"/>
            <person name="Lucas S."/>
            <person name="Copeland A."/>
            <person name="Lapidus A."/>
            <person name="Glavina del Rio T."/>
            <person name="Dalin E."/>
            <person name="Tice H."/>
            <person name="Bruce D."/>
            <person name="Goodwin L."/>
            <person name="Pitluck S."/>
            <person name="Schmutz J."/>
            <person name="Larimer F."/>
            <person name="Land M."/>
            <person name="Hauser L."/>
            <person name="Kyrpides N."/>
            <person name="Mikhailova N."/>
            <person name="Liu Z."/>
            <person name="Li T."/>
            <person name="Zhao F."/>
            <person name="Overmann J."/>
            <person name="Bryant D.A."/>
            <person name="Richardson P."/>
        </authorList>
    </citation>
    <scope>NUCLEOTIDE SEQUENCE [LARGE SCALE GENOMIC DNA]</scope>
    <source>
        <strain evidence="8">ATCC 35110 / GB-78</strain>
    </source>
</reference>
<dbReference type="EMBL" id="CP001100">
    <property type="protein sequence ID" value="ACF12906.1"/>
    <property type="molecule type" value="Genomic_DNA"/>
</dbReference>
<dbReference type="KEGG" id="cts:Ctha_0435"/>